<evidence type="ECO:0000256" key="1">
    <source>
        <dbReference type="SAM" id="MobiDB-lite"/>
    </source>
</evidence>
<gene>
    <name evidence="3" type="ORF">BJX68DRAFT_272999</name>
</gene>
<feature type="region of interest" description="Disordered" evidence="1">
    <location>
        <begin position="268"/>
        <end position="301"/>
    </location>
</feature>
<reference evidence="3 4" key="1">
    <citation type="submission" date="2024-07" db="EMBL/GenBank/DDBJ databases">
        <title>Section-level genome sequencing and comparative genomics of Aspergillus sections Usti and Cavernicolus.</title>
        <authorList>
            <consortium name="Lawrence Berkeley National Laboratory"/>
            <person name="Nybo J.L."/>
            <person name="Vesth T.C."/>
            <person name="Theobald S."/>
            <person name="Frisvad J.C."/>
            <person name="Larsen T.O."/>
            <person name="Kjaerboelling I."/>
            <person name="Rothschild-Mancinelli K."/>
            <person name="Lyhne E.K."/>
            <person name="Kogle M.E."/>
            <person name="Barry K."/>
            <person name="Clum A."/>
            <person name="Na H."/>
            <person name="Ledsgaard L."/>
            <person name="Lin J."/>
            <person name="Lipzen A."/>
            <person name="Kuo A."/>
            <person name="Riley R."/>
            <person name="Mondo S."/>
            <person name="LaButti K."/>
            <person name="Haridas S."/>
            <person name="Pangalinan J."/>
            <person name="Salamov A.A."/>
            <person name="Simmons B.A."/>
            <person name="Magnuson J.K."/>
            <person name="Chen J."/>
            <person name="Drula E."/>
            <person name="Henrissat B."/>
            <person name="Wiebenga A."/>
            <person name="Lubbers R.J."/>
            <person name="Gomes A.C."/>
            <person name="Macurrencykelacurrency M.R."/>
            <person name="Stajich J."/>
            <person name="Grigoriev I.V."/>
            <person name="Mortensen U.H."/>
            <person name="De vries R.P."/>
            <person name="Baker S.E."/>
            <person name="Andersen M.R."/>
        </authorList>
    </citation>
    <scope>NUCLEOTIDE SEQUENCE [LARGE SCALE GENOMIC DNA]</scope>
    <source>
        <strain evidence="3 4">CBS 756.74</strain>
    </source>
</reference>
<dbReference type="RefSeq" id="XP_070892620.1">
    <property type="nucleotide sequence ID" value="XM_071047334.1"/>
</dbReference>
<dbReference type="Gene3D" id="3.30.420.40">
    <property type="match status" value="1"/>
</dbReference>
<dbReference type="InterPro" id="IPR043129">
    <property type="entry name" value="ATPase_NBD"/>
</dbReference>
<evidence type="ECO:0000313" key="4">
    <source>
        <dbReference type="Proteomes" id="UP001610444"/>
    </source>
</evidence>
<dbReference type="EMBL" id="JBFXLR010000095">
    <property type="protein sequence ID" value="KAL2837607.1"/>
    <property type="molecule type" value="Genomic_DNA"/>
</dbReference>
<dbReference type="SUPFAM" id="SSF53067">
    <property type="entry name" value="Actin-like ATPase domain"/>
    <property type="match status" value="1"/>
</dbReference>
<protein>
    <submittedName>
        <fullName evidence="3">Uncharacterized protein</fullName>
    </submittedName>
</protein>
<proteinExistence type="predicted"/>
<accession>A0ABR4JC16</accession>
<keyword evidence="2" id="KW-0732">Signal</keyword>
<organism evidence="3 4">
    <name type="scientific">Aspergillus pseudodeflectus</name>
    <dbReference type="NCBI Taxonomy" id="176178"/>
    <lineage>
        <taxon>Eukaryota</taxon>
        <taxon>Fungi</taxon>
        <taxon>Dikarya</taxon>
        <taxon>Ascomycota</taxon>
        <taxon>Pezizomycotina</taxon>
        <taxon>Eurotiomycetes</taxon>
        <taxon>Eurotiomycetidae</taxon>
        <taxon>Eurotiales</taxon>
        <taxon>Aspergillaceae</taxon>
        <taxon>Aspergillus</taxon>
        <taxon>Aspergillus subgen. Nidulantes</taxon>
    </lineage>
</organism>
<feature type="compositionally biased region" description="Basic residues" evidence="1">
    <location>
        <begin position="275"/>
        <end position="284"/>
    </location>
</feature>
<evidence type="ECO:0000256" key="2">
    <source>
        <dbReference type="SAM" id="SignalP"/>
    </source>
</evidence>
<feature type="signal peptide" evidence="2">
    <location>
        <begin position="1"/>
        <end position="29"/>
    </location>
</feature>
<dbReference type="Proteomes" id="UP001610444">
    <property type="component" value="Unassembled WGS sequence"/>
</dbReference>
<sequence length="514" mass="56840">MFLARGSSAVSSIILGILFLLWPAASVVAYDGNCDWNDINEPIGIDLGYQYITASYANSTAVFTPLAVVKSAEYSSLIGQLSAEYYEARNLKALFGDHKHGKSIYGRLKLLFKYYAGELTAKIAYINHPYVQATISQTRAFYAHIDRSIHAAISIVTRQKPNGHLTLAEMEEVLIQVFTNVKAAARADTGTNISFAVIGIPDSFNQTVAQLVVEASRKAGIDTVSHPIPRTSLTHFENPAVGEGDSVLVIHQGIQHCGIRMWYDGGSRAGTRKGSGPRRRRASNVRRDADGRTPPDPYLPLDPWRSRTLYNSLTKALIRSSEELATQLQVGADLESLVSRVAMARMRLKRQDVRAAYIGLESYSAEFHTTLGTADEGAEDWAESESGYLNEEPLYLDDWWVYGRNPGVNLTREMVEEKDRAYVTSLANSISVFVEAAATHSWRRNLVDQVAILSDWMDGYLIRRAVEQALGDSIPIIGGSLSDLTLAADGAARLALIRRQNLLEMQWQLAHDEL</sequence>
<feature type="chain" id="PRO_5045241847" evidence="2">
    <location>
        <begin position="30"/>
        <end position="514"/>
    </location>
</feature>
<evidence type="ECO:0000313" key="3">
    <source>
        <dbReference type="EMBL" id="KAL2837607.1"/>
    </source>
</evidence>
<keyword evidence="4" id="KW-1185">Reference proteome</keyword>
<name>A0ABR4JC16_9EURO</name>
<comment type="caution">
    <text evidence="3">The sequence shown here is derived from an EMBL/GenBank/DDBJ whole genome shotgun (WGS) entry which is preliminary data.</text>
</comment>
<dbReference type="GeneID" id="98162498"/>